<dbReference type="PANTHER" id="PTHR30126:SF64">
    <property type="entry name" value="HTH-TYPE TRANSCRIPTIONAL REGULATOR CITR"/>
    <property type="match status" value="1"/>
</dbReference>
<name>A0ABT4GYA3_PAEAL</name>
<dbReference type="SUPFAM" id="SSF46785">
    <property type="entry name" value="Winged helix' DNA-binding domain"/>
    <property type="match status" value="1"/>
</dbReference>
<dbReference type="InterPro" id="IPR036390">
    <property type="entry name" value="WH_DNA-bd_sf"/>
</dbReference>
<evidence type="ECO:0000256" key="3">
    <source>
        <dbReference type="ARBA" id="ARBA00023125"/>
    </source>
</evidence>
<feature type="domain" description="HTH lysR-type" evidence="5">
    <location>
        <begin position="3"/>
        <end position="60"/>
    </location>
</feature>
<evidence type="ECO:0000256" key="4">
    <source>
        <dbReference type="ARBA" id="ARBA00023163"/>
    </source>
</evidence>
<dbReference type="Pfam" id="PF00126">
    <property type="entry name" value="HTH_1"/>
    <property type="match status" value="1"/>
</dbReference>
<evidence type="ECO:0000313" key="6">
    <source>
        <dbReference type="EMBL" id="MCY9761394.1"/>
    </source>
</evidence>
<dbReference type="InterPro" id="IPR036388">
    <property type="entry name" value="WH-like_DNA-bd_sf"/>
</dbReference>
<accession>A0ABT4GYA3</accession>
<dbReference type="InterPro" id="IPR005119">
    <property type="entry name" value="LysR_subst-bd"/>
</dbReference>
<keyword evidence="7" id="KW-1185">Reference proteome</keyword>
<dbReference type="PANTHER" id="PTHR30126">
    <property type="entry name" value="HTH-TYPE TRANSCRIPTIONAL REGULATOR"/>
    <property type="match status" value="1"/>
</dbReference>
<dbReference type="GeneID" id="94488222"/>
<evidence type="ECO:0000259" key="5">
    <source>
        <dbReference type="PROSITE" id="PS50931"/>
    </source>
</evidence>
<proteinExistence type="inferred from homology"/>
<dbReference type="EMBL" id="JAMDNP010000022">
    <property type="protein sequence ID" value="MCY9761394.1"/>
    <property type="molecule type" value="Genomic_DNA"/>
</dbReference>
<dbReference type="RefSeq" id="WP_005544403.1">
    <property type="nucleotide sequence ID" value="NZ_JAKOBS010000034.1"/>
</dbReference>
<dbReference type="Proteomes" id="UP001527181">
    <property type="component" value="Unassembled WGS sequence"/>
</dbReference>
<dbReference type="Gene3D" id="3.40.190.290">
    <property type="match status" value="1"/>
</dbReference>
<keyword evidence="4" id="KW-0804">Transcription</keyword>
<evidence type="ECO:0000256" key="1">
    <source>
        <dbReference type="ARBA" id="ARBA00009437"/>
    </source>
</evidence>
<sequence>MSINYELYKVFYWAAKTGSLTQAAKALYLTQPSVSHAIKQLENSFGISLFYRNSKGVGLTREGAMLYSYIEQSQILISLAEEKMEALKNLDSGELRIGGSDSLFKHYLLPYLEDFHEKHPGIRLHLNHGTTPEIISFLKEGKIDLGVIRMPIVDSQLEVRETFQLQECFVAGTRYAELKDAVLTLDMLLQYPIILFSRNSRARMTITELFQSYGYKLTPKIEVGSVDLLIEFARKGLGISYVTREFVSKELEEGTLFEIQLDVRLPPSHVGIMIMRNMPLSMAACGFIEMIQTCPLSKQARSGAAFPLKE</sequence>
<dbReference type="InterPro" id="IPR000847">
    <property type="entry name" value="LysR_HTH_N"/>
</dbReference>
<gene>
    <name evidence="6" type="ORF">M5X12_12485</name>
</gene>
<dbReference type="Gene3D" id="1.10.10.10">
    <property type="entry name" value="Winged helix-like DNA-binding domain superfamily/Winged helix DNA-binding domain"/>
    <property type="match status" value="1"/>
</dbReference>
<protein>
    <submittedName>
        <fullName evidence="6">LysR family transcriptional regulator</fullName>
    </submittedName>
</protein>
<dbReference type="SUPFAM" id="SSF53850">
    <property type="entry name" value="Periplasmic binding protein-like II"/>
    <property type="match status" value="1"/>
</dbReference>
<keyword evidence="3" id="KW-0238">DNA-binding</keyword>
<reference evidence="6 7" key="1">
    <citation type="submission" date="2022-05" db="EMBL/GenBank/DDBJ databases">
        <title>Genome Sequencing of Bee-Associated Microbes.</title>
        <authorList>
            <person name="Dunlap C."/>
        </authorList>
    </citation>
    <scope>NUCLEOTIDE SEQUENCE [LARGE SCALE GENOMIC DNA]</scope>
    <source>
        <strain evidence="6 7">NRRL B-04010</strain>
    </source>
</reference>
<organism evidence="6 7">
    <name type="scientific">Paenibacillus alvei</name>
    <name type="common">Bacillus alvei</name>
    <dbReference type="NCBI Taxonomy" id="44250"/>
    <lineage>
        <taxon>Bacteria</taxon>
        <taxon>Bacillati</taxon>
        <taxon>Bacillota</taxon>
        <taxon>Bacilli</taxon>
        <taxon>Bacillales</taxon>
        <taxon>Paenibacillaceae</taxon>
        <taxon>Paenibacillus</taxon>
    </lineage>
</organism>
<comment type="similarity">
    <text evidence="1">Belongs to the LysR transcriptional regulatory family.</text>
</comment>
<evidence type="ECO:0000256" key="2">
    <source>
        <dbReference type="ARBA" id="ARBA00023015"/>
    </source>
</evidence>
<evidence type="ECO:0000313" key="7">
    <source>
        <dbReference type="Proteomes" id="UP001527181"/>
    </source>
</evidence>
<dbReference type="PROSITE" id="PS50931">
    <property type="entry name" value="HTH_LYSR"/>
    <property type="match status" value="1"/>
</dbReference>
<dbReference type="CDD" id="cd05466">
    <property type="entry name" value="PBP2_LTTR_substrate"/>
    <property type="match status" value="1"/>
</dbReference>
<dbReference type="Pfam" id="PF03466">
    <property type="entry name" value="LysR_substrate"/>
    <property type="match status" value="1"/>
</dbReference>
<dbReference type="PRINTS" id="PR00039">
    <property type="entry name" value="HTHLYSR"/>
</dbReference>
<comment type="caution">
    <text evidence="6">The sequence shown here is derived from an EMBL/GenBank/DDBJ whole genome shotgun (WGS) entry which is preliminary data.</text>
</comment>
<keyword evidence="2" id="KW-0805">Transcription regulation</keyword>